<name>A0A521BRX4_9BACT</name>
<dbReference type="Proteomes" id="UP000317557">
    <property type="component" value="Unassembled WGS sequence"/>
</dbReference>
<evidence type="ECO:0000313" key="3">
    <source>
        <dbReference type="EMBL" id="SMO49859.1"/>
    </source>
</evidence>
<accession>A0A521BRX4</accession>
<dbReference type="RefSeq" id="WP_221930237.1">
    <property type="nucleotide sequence ID" value="NZ_FXTP01000003.1"/>
</dbReference>
<keyword evidence="2" id="KW-0378">Hydrolase</keyword>
<dbReference type="InterPro" id="IPR002933">
    <property type="entry name" value="Peptidase_M20"/>
</dbReference>
<evidence type="ECO:0000256" key="1">
    <source>
        <dbReference type="ARBA" id="ARBA00022723"/>
    </source>
</evidence>
<sequence length="399" mass="43432">MAPSKNMSIKTAGTFEQIQEQLPALTEAISEMRETILANLVLLGEIPAPTFKEERRNKMLVNRFSEVGLLNTAMDEKDNGFGVLEGSEGEGNILVLAHTDTVFSEKTDHTLSVKPDVVTGPGVADNTLGLAAIASLPDILNKLDIELKNDLILMGSTKSLGRGDIEGLRFFLANNEHPIKAGICVEGVQFGRLSHMSIGMLRGEIVCRIPAEYDWTSFGDSSAILTINEVINKINDIPLPKRPRSSIVLGKMEGGADFNKRATTAKLGFEIRSESGSVVDEIGYRLEEAVAEVASKTGDYLNLDIFAKRQPGGIEFSHPLVRCARQILKECEVNPRYEPSTSELSGFIDYDIPALTVGVSSGKNLQMEDEFINIDPMYKGLAQLVAIILAVDGGHCNEH</sequence>
<proteinExistence type="predicted"/>
<dbReference type="GO" id="GO:0046872">
    <property type="term" value="F:metal ion binding"/>
    <property type="evidence" value="ECO:0007669"/>
    <property type="project" value="UniProtKB-KW"/>
</dbReference>
<dbReference type="InterPro" id="IPR036264">
    <property type="entry name" value="Bact_exopeptidase_dim_dom"/>
</dbReference>
<reference evidence="3 4" key="1">
    <citation type="submission" date="2017-05" db="EMBL/GenBank/DDBJ databases">
        <authorList>
            <person name="Varghese N."/>
            <person name="Submissions S."/>
        </authorList>
    </citation>
    <scope>NUCLEOTIDE SEQUENCE [LARGE SCALE GENOMIC DNA]</scope>
    <source>
        <strain evidence="3 4">DSM 21985</strain>
    </source>
</reference>
<keyword evidence="1" id="KW-0479">Metal-binding</keyword>
<dbReference type="SUPFAM" id="SSF53187">
    <property type="entry name" value="Zn-dependent exopeptidases"/>
    <property type="match status" value="1"/>
</dbReference>
<dbReference type="Gene3D" id="3.30.70.360">
    <property type="match status" value="1"/>
</dbReference>
<keyword evidence="4" id="KW-1185">Reference proteome</keyword>
<evidence type="ECO:0000313" key="4">
    <source>
        <dbReference type="Proteomes" id="UP000317557"/>
    </source>
</evidence>
<dbReference type="InterPro" id="IPR050072">
    <property type="entry name" value="Peptidase_M20A"/>
</dbReference>
<dbReference type="Gene3D" id="3.40.630.10">
    <property type="entry name" value="Zn peptidases"/>
    <property type="match status" value="1"/>
</dbReference>
<dbReference type="AlphaFoldDB" id="A0A521BRX4"/>
<dbReference type="GO" id="GO:0016787">
    <property type="term" value="F:hydrolase activity"/>
    <property type="evidence" value="ECO:0007669"/>
    <property type="project" value="UniProtKB-KW"/>
</dbReference>
<dbReference type="SUPFAM" id="SSF55031">
    <property type="entry name" value="Bacterial exopeptidase dimerisation domain"/>
    <property type="match status" value="1"/>
</dbReference>
<gene>
    <name evidence="3" type="ORF">SAMN06265219_10312</name>
</gene>
<protein>
    <submittedName>
        <fullName evidence="3">Acetylornithine deacetylase/Succinyl-diaminopimelate desuccinylase</fullName>
    </submittedName>
</protein>
<dbReference type="EMBL" id="FXTP01000003">
    <property type="protein sequence ID" value="SMO49859.1"/>
    <property type="molecule type" value="Genomic_DNA"/>
</dbReference>
<dbReference type="PANTHER" id="PTHR43808">
    <property type="entry name" value="ACETYLORNITHINE DEACETYLASE"/>
    <property type="match status" value="1"/>
</dbReference>
<dbReference type="Pfam" id="PF01546">
    <property type="entry name" value="Peptidase_M20"/>
    <property type="match status" value="1"/>
</dbReference>
<organism evidence="3 4">
    <name type="scientific">Gracilimonas mengyeensis</name>
    <dbReference type="NCBI Taxonomy" id="1302730"/>
    <lineage>
        <taxon>Bacteria</taxon>
        <taxon>Pseudomonadati</taxon>
        <taxon>Balneolota</taxon>
        <taxon>Balneolia</taxon>
        <taxon>Balneolales</taxon>
        <taxon>Balneolaceae</taxon>
        <taxon>Gracilimonas</taxon>
    </lineage>
</organism>
<evidence type="ECO:0000256" key="2">
    <source>
        <dbReference type="ARBA" id="ARBA00022801"/>
    </source>
</evidence>
<dbReference type="PANTHER" id="PTHR43808:SF17">
    <property type="entry name" value="PEPTIDASE M20"/>
    <property type="match status" value="1"/>
</dbReference>